<protein>
    <submittedName>
        <fullName evidence="2">RelA/SpoT domain-containing protein</fullName>
    </submittedName>
</protein>
<evidence type="ECO:0000313" key="2">
    <source>
        <dbReference type="EMBL" id="MEJ5903345.1"/>
    </source>
</evidence>
<gene>
    <name evidence="2" type="ORF">V7V80_01420</name>
</gene>
<sequence>MNFNEYQQHGWAAYAALASTISSILAAAIETEGDYRLQLVKERAKEANSLFKKLQERGIADTAQLEHEIKDLAGCRTVFYTNSDVEKFIHSGIIQENFDVLEVKLHQPGREVKEAADLYISNHYLVTLTEERTKLPEYARFAGMRCEIQIQTILNHAWAEMAHDTIYKAPDLRDFGSRQFQGIKNRLQKVALQYLVPAGYEFQKIAADFQRLLDGKALFDGDALEAIVRATDNNQRVDALERFAENVLPFYDDLSAVYGDVVAKLLVAAGQAKATPEIDIETPYGSLPAKTYADVLQAIADILTHYRYVDAELTFDGLCKLYLATDTEAERKPLMQLGEALAGHQLEIWNGHGPLVQWLLVERIEGFEDNVRKQLLPLLIAVLNAVLSLEINGTSSSFEGFTIRRATVVASDQLRVTRGKAVALLANLYPVCDSETQQRSIQLAVNAATCGPRGTGFTRELAAIVLADTLAVLEFLLSIATAVSHQALQAMEERVLHCYWRYVQLPEYLAEHPDLQAACQRVRTAALKFRDVVNAEPDYVVYKVLVGYNSVFPPAWEEQEFGYEQAAAYRKEQIERLYAQVEVPSAELWFERLNRFAQTDSDDLATFPEFGQFLERLAEEKAGIVRPFIERKDSSLMKFLPAMLIGLARSQEREQVRLRIELWLEHGEHLGDIAWYLRFTDRFDKELLCRTLVSAQRHGDIVGLRNVLLAAVTQFSSHPDDLIDGVFLPALTGLVELGNFSWIGQPWFSWLNNNLIASLDQAQAETVLNALIGYPELVYGAEYICASIARHWPALVVQFLGDRQLYAEREDAPSRYDALPFNVFELRSPLALVPGLMLTAAQEWFTRAPGSFEYDGARLLASVFPEVAADYAERLRVLIAARDLSNLAFVLALLGAYEGRDSVYPLVREIVAALPEASDLLKCAQSVLSASGMVSGPYGFAELYSERTARLNEWLTDEREPVRTFARELIRRLEQRISAENRAAQASIALRRLEWPDEQDKESEE</sequence>
<dbReference type="Gene3D" id="3.30.460.10">
    <property type="entry name" value="Beta Polymerase, domain 2"/>
    <property type="match status" value="1"/>
</dbReference>
<dbReference type="PANTHER" id="PTHR41773">
    <property type="entry name" value="GTP PYROPHOSPHATASE-RELATED"/>
    <property type="match status" value="1"/>
</dbReference>
<keyword evidence="3" id="KW-1185">Reference proteome</keyword>
<proteinExistence type="predicted"/>
<feature type="domain" description="RelA/SpoT" evidence="1">
    <location>
        <begin position="42"/>
        <end position="173"/>
    </location>
</feature>
<accession>A0ABU8R0F3</accession>
<dbReference type="RefSeq" id="WP_339548016.1">
    <property type="nucleotide sequence ID" value="NZ_JBBHLD010000001.1"/>
</dbReference>
<dbReference type="PANTHER" id="PTHR41773:SF1">
    <property type="entry name" value="RELA_SPOT DOMAIN-CONTAINING PROTEIN"/>
    <property type="match status" value="1"/>
</dbReference>
<organism evidence="2 3">
    <name type="scientific">Pseudomonas kermanshahensis</name>
    <dbReference type="NCBI Taxonomy" id="2745482"/>
    <lineage>
        <taxon>Bacteria</taxon>
        <taxon>Pseudomonadati</taxon>
        <taxon>Pseudomonadota</taxon>
        <taxon>Gammaproteobacteria</taxon>
        <taxon>Pseudomonadales</taxon>
        <taxon>Pseudomonadaceae</taxon>
        <taxon>Pseudomonas</taxon>
    </lineage>
</organism>
<dbReference type="Pfam" id="PF04607">
    <property type="entry name" value="RelA_SpoT"/>
    <property type="match status" value="1"/>
</dbReference>
<dbReference type="CDD" id="cd05399">
    <property type="entry name" value="NT_Rel-Spo_like"/>
    <property type="match status" value="1"/>
</dbReference>
<dbReference type="SUPFAM" id="SSF81301">
    <property type="entry name" value="Nucleotidyltransferase"/>
    <property type="match status" value="1"/>
</dbReference>
<evidence type="ECO:0000313" key="3">
    <source>
        <dbReference type="Proteomes" id="UP001377692"/>
    </source>
</evidence>
<dbReference type="EMBL" id="JBBHLD010000001">
    <property type="protein sequence ID" value="MEJ5903345.1"/>
    <property type="molecule type" value="Genomic_DNA"/>
</dbReference>
<dbReference type="InterPro" id="IPR007685">
    <property type="entry name" value="RelA_SpoT"/>
</dbReference>
<reference evidence="2 3" key="1">
    <citation type="submission" date="2024-02" db="EMBL/GenBank/DDBJ databases">
        <title>Identification of pathogenicity and growth-promoting functions of Pseudomonas putida variants.</title>
        <authorList>
            <person name="Sun J."/>
        </authorList>
    </citation>
    <scope>NUCLEOTIDE SEQUENCE [LARGE SCALE GENOMIC DNA]</scope>
    <source>
        <strain evidence="2 3">A04</strain>
    </source>
</reference>
<name>A0ABU8R0F3_9PSED</name>
<dbReference type="Proteomes" id="UP001377692">
    <property type="component" value="Unassembled WGS sequence"/>
</dbReference>
<dbReference type="InterPro" id="IPR043519">
    <property type="entry name" value="NT_sf"/>
</dbReference>
<comment type="caution">
    <text evidence="2">The sequence shown here is derived from an EMBL/GenBank/DDBJ whole genome shotgun (WGS) entry which is preliminary data.</text>
</comment>
<dbReference type="SMART" id="SM00954">
    <property type="entry name" value="RelA_SpoT"/>
    <property type="match status" value="1"/>
</dbReference>
<evidence type="ECO:0000259" key="1">
    <source>
        <dbReference type="SMART" id="SM00954"/>
    </source>
</evidence>